<dbReference type="GO" id="GO:0016787">
    <property type="term" value="F:hydrolase activity"/>
    <property type="evidence" value="ECO:0007669"/>
    <property type="project" value="UniProtKB-KW"/>
</dbReference>
<organism evidence="8 9">
    <name type="scientific">Natronospirillum operosum</name>
    <dbReference type="NCBI Taxonomy" id="2759953"/>
    <lineage>
        <taxon>Bacteria</taxon>
        <taxon>Pseudomonadati</taxon>
        <taxon>Pseudomonadota</taxon>
        <taxon>Gammaproteobacteria</taxon>
        <taxon>Oceanospirillales</taxon>
        <taxon>Natronospirillaceae</taxon>
        <taxon>Natronospirillum</taxon>
    </lineage>
</organism>
<dbReference type="FunFam" id="1.20.58.220:FF:000002">
    <property type="entry name" value="Phosphate-specific transport system accessory protein PhoU"/>
    <property type="match status" value="1"/>
</dbReference>
<comment type="caution">
    <text evidence="8">The sequence shown here is derived from an EMBL/GenBank/DDBJ whole genome shotgun (WGS) entry which is preliminary data.</text>
</comment>
<dbReference type="AlphaFoldDB" id="A0A4Z0WC57"/>
<comment type="subunit">
    <text evidence="6">Homodimer.</text>
</comment>
<evidence type="ECO:0000256" key="4">
    <source>
        <dbReference type="ARBA" id="ARBA00022490"/>
    </source>
</evidence>
<dbReference type="GO" id="GO:0045936">
    <property type="term" value="P:negative regulation of phosphate metabolic process"/>
    <property type="evidence" value="ECO:0007669"/>
    <property type="project" value="InterPro"/>
</dbReference>
<evidence type="ECO:0000256" key="3">
    <source>
        <dbReference type="ARBA" id="ARBA00022448"/>
    </source>
</evidence>
<evidence type="ECO:0000259" key="7">
    <source>
        <dbReference type="Pfam" id="PF01895"/>
    </source>
</evidence>
<evidence type="ECO:0000256" key="1">
    <source>
        <dbReference type="ARBA" id="ARBA00004496"/>
    </source>
</evidence>
<dbReference type="Proteomes" id="UP000297475">
    <property type="component" value="Unassembled WGS sequence"/>
</dbReference>
<evidence type="ECO:0000313" key="9">
    <source>
        <dbReference type="Proteomes" id="UP000297475"/>
    </source>
</evidence>
<gene>
    <name evidence="8" type="primary">phoU</name>
    <name evidence="8" type="ORF">E4656_13000</name>
</gene>
<dbReference type="InterPro" id="IPR038078">
    <property type="entry name" value="PhoU-like_sf"/>
</dbReference>
<dbReference type="GO" id="GO:0006817">
    <property type="term" value="P:phosphate ion transport"/>
    <property type="evidence" value="ECO:0007669"/>
    <property type="project" value="UniProtKB-KW"/>
</dbReference>
<dbReference type="PANTHER" id="PTHR42930">
    <property type="entry name" value="PHOSPHATE-SPECIFIC TRANSPORT SYSTEM ACCESSORY PROTEIN PHOU"/>
    <property type="match status" value="1"/>
</dbReference>
<dbReference type="InterPro" id="IPR026022">
    <property type="entry name" value="PhoU_dom"/>
</dbReference>
<reference evidence="8 9" key="1">
    <citation type="submission" date="2019-04" db="EMBL/GenBank/DDBJ databases">
        <title>Natronospirillum operosus gen. nov., sp. nov., a haloalkaliphilic satellite isolated from decaying biomass of laboratory culture of cyanobacterium Geitlerinema sp. and proposal of Natronospirillaceae fam. nov. and Saccharospirillaceae fam. nov.</title>
        <authorList>
            <person name="Kevbrin V."/>
            <person name="Boltyanskaya Y."/>
            <person name="Koziaeva V."/>
            <person name="Grouzdev D.S."/>
            <person name="Park M."/>
            <person name="Cho J."/>
        </authorList>
    </citation>
    <scope>NUCLEOTIDE SEQUENCE [LARGE SCALE GENOMIC DNA]</scope>
    <source>
        <strain evidence="8 9">G-116</strain>
    </source>
</reference>
<dbReference type="GO" id="GO:0030643">
    <property type="term" value="P:intracellular phosphate ion homeostasis"/>
    <property type="evidence" value="ECO:0007669"/>
    <property type="project" value="InterPro"/>
</dbReference>
<accession>A0A4Z0WC57</accession>
<evidence type="ECO:0000313" key="8">
    <source>
        <dbReference type="EMBL" id="TGG92389.1"/>
    </source>
</evidence>
<protein>
    <recommendedName>
        <fullName evidence="6">Phosphate-specific transport system accessory protein PhoU</fullName>
    </recommendedName>
</protein>
<keyword evidence="8" id="KW-0378">Hydrolase</keyword>
<dbReference type="Gene3D" id="1.20.58.220">
    <property type="entry name" value="Phosphate transport system protein phou homolog 2, domain 2"/>
    <property type="match status" value="2"/>
</dbReference>
<dbReference type="FunFam" id="1.20.58.220:FF:000001">
    <property type="entry name" value="Phosphate-specific transport system accessory protein PhoU"/>
    <property type="match status" value="1"/>
</dbReference>
<comment type="subcellular location">
    <subcellularLocation>
        <location evidence="1 6">Cytoplasm</location>
    </subcellularLocation>
</comment>
<dbReference type="Pfam" id="PF01895">
    <property type="entry name" value="PhoU"/>
    <property type="match status" value="2"/>
</dbReference>
<dbReference type="OrthoDB" id="9814256at2"/>
<feature type="domain" description="PhoU" evidence="7">
    <location>
        <begin position="26"/>
        <end position="112"/>
    </location>
</feature>
<dbReference type="EMBL" id="SRMF01000005">
    <property type="protein sequence ID" value="TGG92389.1"/>
    <property type="molecule type" value="Genomic_DNA"/>
</dbReference>
<dbReference type="GO" id="GO:0005737">
    <property type="term" value="C:cytoplasm"/>
    <property type="evidence" value="ECO:0007669"/>
    <property type="project" value="UniProtKB-SubCell"/>
</dbReference>
<dbReference type="NCBIfam" id="NF008332">
    <property type="entry name" value="PRK11115.1"/>
    <property type="match status" value="1"/>
</dbReference>
<comment type="function">
    <text evidence="6">Plays a role in the regulation of phosphate uptake.</text>
</comment>
<name>A0A4Z0WC57_9GAMM</name>
<keyword evidence="5 6" id="KW-0592">Phosphate transport</keyword>
<keyword evidence="3 6" id="KW-0813">Transport</keyword>
<comment type="similarity">
    <text evidence="2 6">Belongs to the PhoU family.</text>
</comment>
<feature type="domain" description="PhoU" evidence="7">
    <location>
        <begin position="131"/>
        <end position="214"/>
    </location>
</feature>
<sequence length="240" mass="27469">MDAMNLSTHISSKFNEELELVRNEVLAMGGMVEQQLQDALNAAVESDSELAQAVLSSDVRINEIEMRIDEDCFRIIAKRQPTAGDLRLMLVIMKAIGDLERIGDEAERIARVALESFSNKQQKDLLGNVDNLGRHVLSMLHDTLDAFARMDVEAALKVHQEDQKIDREYEALMRLLMTYMMEDSRSIPKILNVMWAVRSLERIGDRCQNVCEYVMYLVKGTDVRHTEYDEMEEKVRGDGE</sequence>
<dbReference type="NCBIfam" id="TIGR02135">
    <property type="entry name" value="phoU_full"/>
    <property type="match status" value="1"/>
</dbReference>
<dbReference type="PANTHER" id="PTHR42930:SF3">
    <property type="entry name" value="PHOSPHATE-SPECIFIC TRANSPORT SYSTEM ACCESSORY PROTEIN PHOU"/>
    <property type="match status" value="1"/>
</dbReference>
<keyword evidence="4 6" id="KW-0963">Cytoplasm</keyword>
<evidence type="ECO:0000256" key="5">
    <source>
        <dbReference type="ARBA" id="ARBA00022592"/>
    </source>
</evidence>
<proteinExistence type="inferred from homology"/>
<evidence type="ECO:0000256" key="2">
    <source>
        <dbReference type="ARBA" id="ARBA00008107"/>
    </source>
</evidence>
<dbReference type="RefSeq" id="WP_135483723.1">
    <property type="nucleotide sequence ID" value="NZ_SRMF01000005.1"/>
</dbReference>
<dbReference type="PIRSF" id="PIRSF003107">
    <property type="entry name" value="PhoU"/>
    <property type="match status" value="1"/>
</dbReference>
<keyword evidence="9" id="KW-1185">Reference proteome</keyword>
<dbReference type="InterPro" id="IPR028366">
    <property type="entry name" value="PhoU"/>
</dbReference>
<dbReference type="SUPFAM" id="SSF109755">
    <property type="entry name" value="PhoU-like"/>
    <property type="match status" value="1"/>
</dbReference>
<evidence type="ECO:0000256" key="6">
    <source>
        <dbReference type="PIRNR" id="PIRNR003107"/>
    </source>
</evidence>